<evidence type="ECO:0000256" key="2">
    <source>
        <dbReference type="ARBA" id="ARBA00022670"/>
    </source>
</evidence>
<dbReference type="InterPro" id="IPR051156">
    <property type="entry name" value="Mito/Outer_Membr_Metalloprot"/>
</dbReference>
<dbReference type="CDD" id="cd07324">
    <property type="entry name" value="M48C_Oma1-like"/>
    <property type="match status" value="1"/>
</dbReference>
<dbReference type="Gene3D" id="1.25.40.10">
    <property type="entry name" value="Tetratricopeptide repeat domain"/>
    <property type="match status" value="1"/>
</dbReference>
<keyword evidence="3" id="KW-0479">Metal-binding</keyword>
<keyword evidence="7" id="KW-0732">Signal</keyword>
<dbReference type="Gene3D" id="3.30.2010.10">
    <property type="entry name" value="Metalloproteases ('zincins'), catalytic domain"/>
    <property type="match status" value="1"/>
</dbReference>
<accession>A0ABU0IN96</accession>
<keyword evidence="4" id="KW-0378">Hydrolase</keyword>
<feature type="domain" description="Peptidase M48" evidence="8">
    <location>
        <begin position="37"/>
        <end position="223"/>
    </location>
</feature>
<comment type="caution">
    <text evidence="9">The sequence shown here is derived from an EMBL/GenBank/DDBJ whole genome shotgun (WGS) entry which is preliminary data.</text>
</comment>
<evidence type="ECO:0000256" key="1">
    <source>
        <dbReference type="ARBA" id="ARBA00001947"/>
    </source>
</evidence>
<evidence type="ECO:0000256" key="4">
    <source>
        <dbReference type="ARBA" id="ARBA00022801"/>
    </source>
</evidence>
<evidence type="ECO:0000313" key="9">
    <source>
        <dbReference type="EMBL" id="MDQ0462871.1"/>
    </source>
</evidence>
<sequence>MISALAVGSMLLAPLTPAFAQSQERGPSLLRDTEIEETLHEEVDPIFVVAKLDPKRVRILLVGDPTINAFATQGLMLGLNTGTILQADTPNEVIGVMAHETGHLAGGHPVRSGEMTRAGLKPMLLTMGLGVLAMALGAPDAGAALIGNSGYFGTLGALTYSREQESRADQAGVGFLEAAGMSAEGLVTFFDKFRYQEVLDESRRYPFFRSHPLSSDRIEALRAKIEALPHYGVKDSPEAIAKFQIMKAKIDGFMNPSLSLRKYSDKDPSFPARYARAIAYYQTREPDRALKMIEVMLTEQPNNPYLYELKGQILFEYGRIAEAEAPQRKSVELKPDAALLRINLGQTLTNLDDKAKRAEGVAELKRALLSEDDNAEAWRLLALAYARDGDEGQAELATAEQYFVMGALANSRQFAIRARQEFPKDSIYWRRATDIILASDPTDEDLRALARDGST</sequence>
<comment type="cofactor">
    <cofactor evidence="1">
        <name>Zn(2+)</name>
        <dbReference type="ChEBI" id="CHEBI:29105"/>
    </cofactor>
</comment>
<feature type="chain" id="PRO_5047532679" evidence="7">
    <location>
        <begin position="21"/>
        <end position="455"/>
    </location>
</feature>
<proteinExistence type="predicted"/>
<keyword evidence="6" id="KW-0482">Metalloprotease</keyword>
<dbReference type="PANTHER" id="PTHR22726:SF1">
    <property type="entry name" value="METALLOENDOPEPTIDASE OMA1, MITOCHONDRIAL"/>
    <property type="match status" value="1"/>
</dbReference>
<evidence type="ECO:0000256" key="6">
    <source>
        <dbReference type="ARBA" id="ARBA00023049"/>
    </source>
</evidence>
<dbReference type="InterPro" id="IPR001915">
    <property type="entry name" value="Peptidase_M48"/>
</dbReference>
<dbReference type="GO" id="GO:0006508">
    <property type="term" value="P:proteolysis"/>
    <property type="evidence" value="ECO:0007669"/>
    <property type="project" value="UniProtKB-KW"/>
</dbReference>
<evidence type="ECO:0000256" key="7">
    <source>
        <dbReference type="SAM" id="SignalP"/>
    </source>
</evidence>
<dbReference type="EMBL" id="JAUSVS010000001">
    <property type="protein sequence ID" value="MDQ0462871.1"/>
    <property type="molecule type" value="Genomic_DNA"/>
</dbReference>
<dbReference type="GO" id="GO:0008233">
    <property type="term" value="F:peptidase activity"/>
    <property type="evidence" value="ECO:0007669"/>
    <property type="project" value="UniProtKB-KW"/>
</dbReference>
<feature type="signal peptide" evidence="7">
    <location>
        <begin position="1"/>
        <end position="20"/>
    </location>
</feature>
<organism evidence="9 10">
    <name type="scientific">Caulobacter ginsengisoli</name>
    <dbReference type="NCBI Taxonomy" id="400775"/>
    <lineage>
        <taxon>Bacteria</taxon>
        <taxon>Pseudomonadati</taxon>
        <taxon>Pseudomonadota</taxon>
        <taxon>Alphaproteobacteria</taxon>
        <taxon>Caulobacterales</taxon>
        <taxon>Caulobacteraceae</taxon>
        <taxon>Caulobacter</taxon>
    </lineage>
</organism>
<dbReference type="InterPro" id="IPR011990">
    <property type="entry name" value="TPR-like_helical_dom_sf"/>
</dbReference>
<dbReference type="PANTHER" id="PTHR22726">
    <property type="entry name" value="METALLOENDOPEPTIDASE OMA1"/>
    <property type="match status" value="1"/>
</dbReference>
<evidence type="ECO:0000256" key="5">
    <source>
        <dbReference type="ARBA" id="ARBA00022833"/>
    </source>
</evidence>
<keyword evidence="10" id="KW-1185">Reference proteome</keyword>
<dbReference type="Proteomes" id="UP001228905">
    <property type="component" value="Unassembled WGS sequence"/>
</dbReference>
<dbReference type="RefSeq" id="WP_307345825.1">
    <property type="nucleotide sequence ID" value="NZ_JAUSVS010000001.1"/>
</dbReference>
<evidence type="ECO:0000313" key="10">
    <source>
        <dbReference type="Proteomes" id="UP001228905"/>
    </source>
</evidence>
<keyword evidence="2 9" id="KW-0645">Protease</keyword>
<keyword evidence="5" id="KW-0862">Zinc</keyword>
<evidence type="ECO:0000256" key="3">
    <source>
        <dbReference type="ARBA" id="ARBA00022723"/>
    </source>
</evidence>
<reference evidence="9 10" key="1">
    <citation type="submission" date="2023-07" db="EMBL/GenBank/DDBJ databases">
        <title>Genomic Encyclopedia of Type Strains, Phase IV (KMG-IV): sequencing the most valuable type-strain genomes for metagenomic binning, comparative biology and taxonomic classification.</title>
        <authorList>
            <person name="Goeker M."/>
        </authorList>
    </citation>
    <scope>NUCLEOTIDE SEQUENCE [LARGE SCALE GENOMIC DNA]</scope>
    <source>
        <strain evidence="9 10">DSM 18695</strain>
    </source>
</reference>
<dbReference type="Pfam" id="PF01435">
    <property type="entry name" value="Peptidase_M48"/>
    <property type="match status" value="1"/>
</dbReference>
<dbReference type="SUPFAM" id="SSF48452">
    <property type="entry name" value="TPR-like"/>
    <property type="match status" value="1"/>
</dbReference>
<name>A0ABU0IN96_9CAUL</name>
<dbReference type="Pfam" id="PF13432">
    <property type="entry name" value="TPR_16"/>
    <property type="match status" value="1"/>
</dbReference>
<gene>
    <name evidence="9" type="ORF">QO010_000619</name>
</gene>
<evidence type="ECO:0000259" key="8">
    <source>
        <dbReference type="Pfam" id="PF01435"/>
    </source>
</evidence>
<protein>
    <submittedName>
        <fullName evidence="9">Zn-dependent protease</fullName>
    </submittedName>
</protein>